<proteinExistence type="predicted"/>
<dbReference type="SUPFAM" id="SSF46785">
    <property type="entry name" value="Winged helix' DNA-binding domain"/>
    <property type="match status" value="1"/>
</dbReference>
<feature type="region of interest" description="Disordered" evidence="1">
    <location>
        <begin position="137"/>
        <end position="159"/>
    </location>
</feature>
<evidence type="ECO:0000256" key="1">
    <source>
        <dbReference type="SAM" id="MobiDB-lite"/>
    </source>
</evidence>
<accession>A0AAD4C066</accession>
<sequence>MPLPDSTCLSLQVNSNAVQSKPKRAMIVRMSAETLDALEAFPNNPSLSFDFGDIPGIHIGNAFFPMRPQKESSPHELYLRAASAAKPMAPLKLYASVIGKFMVERQLGNKVTDKVRHQTMVAKQEHMERRAILLDKPPIPVSGSKHAKRKIPGSGTVVLNKTPASEHLRVASPSTALPRKVSPLPQNTRANVDVRRRLVHCLAISSRLSDEAVKMVGGAKPSSSARDELLALLQDVAEQRAPQRRGDITPRPWSLKPQTWTEVRPFEWPKLTEPERVAMARQARIVFQALKIPESDPVWDNVRYRSTTSTVPTAAQSAAKTIASRRLPGSGYQAKKSPQSSTSAAERPGTPVDSRPAPKPSLPPSLPQKPSPTAPPPSRIPDREREREKRERAKEKQRQEWEKDQERAEVEKRERARQKERETIEREKRRREKQRERQEISNDASSKPPLPKRRKLDDGSSLPKARDAPLPKKPVHEPSPVPRLKTKKDVPSTAHASAPSQDRHAASGPTHKPERPSKHSASTKPRRRSPIYTSSSDEGEIPQPRKRNPSPPSVSDRSISDQPPTERAPRQQRSTRMAYPPPTDHAALRALYQSQYSTYLGTFSKIVAQKRKIEAILNGDSEAEVDVMDPDDLMKLSNEHKSLKTELKNIHDIYTKGSAAAVLAGGGSTSD</sequence>
<dbReference type="InterPro" id="IPR036390">
    <property type="entry name" value="WH_DNA-bd_sf"/>
</dbReference>
<comment type="caution">
    <text evidence="2">The sequence shown here is derived from an EMBL/GenBank/DDBJ whole genome shotgun (WGS) entry which is preliminary data.</text>
</comment>
<feature type="compositionally biased region" description="Basic and acidic residues" evidence="1">
    <location>
        <begin position="380"/>
        <end position="440"/>
    </location>
</feature>
<evidence type="ECO:0008006" key="4">
    <source>
        <dbReference type="Google" id="ProtNLM"/>
    </source>
</evidence>
<reference evidence="2" key="2">
    <citation type="journal article" date="2020" name="Nat. Commun.">
        <title>Large-scale genome sequencing of mycorrhizal fungi provides insights into the early evolution of symbiotic traits.</title>
        <authorList>
            <person name="Miyauchi S."/>
            <person name="Kiss E."/>
            <person name="Kuo A."/>
            <person name="Drula E."/>
            <person name="Kohler A."/>
            <person name="Sanchez-Garcia M."/>
            <person name="Morin E."/>
            <person name="Andreopoulos B."/>
            <person name="Barry K.W."/>
            <person name="Bonito G."/>
            <person name="Buee M."/>
            <person name="Carver A."/>
            <person name="Chen C."/>
            <person name="Cichocki N."/>
            <person name="Clum A."/>
            <person name="Culley D."/>
            <person name="Crous P.W."/>
            <person name="Fauchery L."/>
            <person name="Girlanda M."/>
            <person name="Hayes R.D."/>
            <person name="Keri Z."/>
            <person name="LaButti K."/>
            <person name="Lipzen A."/>
            <person name="Lombard V."/>
            <person name="Magnuson J."/>
            <person name="Maillard F."/>
            <person name="Murat C."/>
            <person name="Nolan M."/>
            <person name="Ohm R.A."/>
            <person name="Pangilinan J."/>
            <person name="Pereira M.F."/>
            <person name="Perotto S."/>
            <person name="Peter M."/>
            <person name="Pfister S."/>
            <person name="Riley R."/>
            <person name="Sitrit Y."/>
            <person name="Stielow J.B."/>
            <person name="Szollosi G."/>
            <person name="Zifcakova L."/>
            <person name="Stursova M."/>
            <person name="Spatafora J.W."/>
            <person name="Tedersoo L."/>
            <person name="Vaario L.M."/>
            <person name="Yamada A."/>
            <person name="Yan M."/>
            <person name="Wang P."/>
            <person name="Xu J."/>
            <person name="Bruns T."/>
            <person name="Baldrian P."/>
            <person name="Vilgalys R."/>
            <person name="Dunand C."/>
            <person name="Henrissat B."/>
            <person name="Grigoriev I.V."/>
            <person name="Hibbett D."/>
            <person name="Nagy L.G."/>
            <person name="Martin F.M."/>
        </authorList>
    </citation>
    <scope>NUCLEOTIDE SEQUENCE</scope>
    <source>
        <strain evidence="2">BED1</strain>
    </source>
</reference>
<evidence type="ECO:0000313" key="3">
    <source>
        <dbReference type="Proteomes" id="UP001194468"/>
    </source>
</evidence>
<reference evidence="2" key="1">
    <citation type="submission" date="2019-10" db="EMBL/GenBank/DDBJ databases">
        <authorList>
            <consortium name="DOE Joint Genome Institute"/>
            <person name="Kuo A."/>
            <person name="Miyauchi S."/>
            <person name="Kiss E."/>
            <person name="Drula E."/>
            <person name="Kohler A."/>
            <person name="Sanchez-Garcia M."/>
            <person name="Andreopoulos B."/>
            <person name="Barry K.W."/>
            <person name="Bonito G."/>
            <person name="Buee M."/>
            <person name="Carver A."/>
            <person name="Chen C."/>
            <person name="Cichocki N."/>
            <person name="Clum A."/>
            <person name="Culley D."/>
            <person name="Crous P.W."/>
            <person name="Fauchery L."/>
            <person name="Girlanda M."/>
            <person name="Hayes R."/>
            <person name="Keri Z."/>
            <person name="LaButti K."/>
            <person name="Lipzen A."/>
            <person name="Lombard V."/>
            <person name="Magnuson J."/>
            <person name="Maillard F."/>
            <person name="Morin E."/>
            <person name="Murat C."/>
            <person name="Nolan M."/>
            <person name="Ohm R."/>
            <person name="Pangilinan J."/>
            <person name="Pereira M."/>
            <person name="Perotto S."/>
            <person name="Peter M."/>
            <person name="Riley R."/>
            <person name="Sitrit Y."/>
            <person name="Stielow B."/>
            <person name="Szollosi G."/>
            <person name="Zifcakova L."/>
            <person name="Stursova M."/>
            <person name="Spatafora J.W."/>
            <person name="Tedersoo L."/>
            <person name="Vaario L.-M."/>
            <person name="Yamada A."/>
            <person name="Yan M."/>
            <person name="Wang P."/>
            <person name="Xu J."/>
            <person name="Bruns T."/>
            <person name="Baldrian P."/>
            <person name="Vilgalys R."/>
            <person name="Henrissat B."/>
            <person name="Grigoriev I.V."/>
            <person name="Hibbett D."/>
            <person name="Nagy L.G."/>
            <person name="Martin F.M."/>
        </authorList>
    </citation>
    <scope>NUCLEOTIDE SEQUENCE</scope>
    <source>
        <strain evidence="2">BED1</strain>
    </source>
</reference>
<dbReference type="Proteomes" id="UP001194468">
    <property type="component" value="Unassembled WGS sequence"/>
</dbReference>
<protein>
    <recommendedName>
        <fullName evidence="4">RNA polymerase II elongation factor ELL N-terminal domain-containing protein</fullName>
    </recommendedName>
</protein>
<feature type="compositionally biased region" description="Basic and acidic residues" evidence="1">
    <location>
        <begin position="464"/>
        <end position="476"/>
    </location>
</feature>
<feature type="compositionally biased region" description="Pro residues" evidence="1">
    <location>
        <begin position="357"/>
        <end position="379"/>
    </location>
</feature>
<dbReference type="InterPro" id="IPR042065">
    <property type="entry name" value="E3_ELL-like"/>
</dbReference>
<feature type="region of interest" description="Disordered" evidence="1">
    <location>
        <begin position="307"/>
        <end position="585"/>
    </location>
</feature>
<gene>
    <name evidence="2" type="ORF">L210DRAFT_3531200</name>
</gene>
<keyword evidence="3" id="KW-1185">Reference proteome</keyword>
<organism evidence="2 3">
    <name type="scientific">Boletus edulis BED1</name>
    <dbReference type="NCBI Taxonomy" id="1328754"/>
    <lineage>
        <taxon>Eukaryota</taxon>
        <taxon>Fungi</taxon>
        <taxon>Dikarya</taxon>
        <taxon>Basidiomycota</taxon>
        <taxon>Agaricomycotina</taxon>
        <taxon>Agaricomycetes</taxon>
        <taxon>Agaricomycetidae</taxon>
        <taxon>Boletales</taxon>
        <taxon>Boletineae</taxon>
        <taxon>Boletaceae</taxon>
        <taxon>Boletoideae</taxon>
        <taxon>Boletus</taxon>
    </lineage>
</organism>
<evidence type="ECO:0000313" key="2">
    <source>
        <dbReference type="EMBL" id="KAF8444858.1"/>
    </source>
</evidence>
<feature type="compositionally biased region" description="Polar residues" evidence="1">
    <location>
        <begin position="553"/>
        <end position="563"/>
    </location>
</feature>
<dbReference type="AlphaFoldDB" id="A0AAD4C066"/>
<dbReference type="Gene3D" id="1.10.10.2670">
    <property type="entry name" value="E3 ubiquitin-protein ligase"/>
    <property type="match status" value="1"/>
</dbReference>
<feature type="compositionally biased region" description="Polar residues" evidence="1">
    <location>
        <begin position="307"/>
        <end position="319"/>
    </location>
</feature>
<dbReference type="EMBL" id="WHUW01000006">
    <property type="protein sequence ID" value="KAF8444858.1"/>
    <property type="molecule type" value="Genomic_DNA"/>
</dbReference>
<feature type="compositionally biased region" description="Basic and acidic residues" evidence="1">
    <location>
        <begin position="501"/>
        <end position="517"/>
    </location>
</feature>
<name>A0AAD4C066_BOLED</name>